<evidence type="ECO:0000313" key="2">
    <source>
        <dbReference type="EMBL" id="TGJ77840.1"/>
    </source>
</evidence>
<evidence type="ECO:0000256" key="1">
    <source>
        <dbReference type="SAM" id="MobiDB-lite"/>
    </source>
</evidence>
<feature type="compositionally biased region" description="Basic and acidic residues" evidence="1">
    <location>
        <begin position="1"/>
        <end position="16"/>
    </location>
</feature>
<dbReference type="AlphaFoldDB" id="A0A4Z0YFX5"/>
<proteinExistence type="predicted"/>
<name>A0A4Z0YFX5_9FIRM</name>
<protein>
    <submittedName>
        <fullName evidence="2">Uncharacterized protein</fullName>
    </submittedName>
</protein>
<dbReference type="Proteomes" id="UP000297714">
    <property type="component" value="Unassembled WGS sequence"/>
</dbReference>
<dbReference type="EMBL" id="SRMQ01000001">
    <property type="protein sequence ID" value="TGJ77840.1"/>
    <property type="molecule type" value="Genomic_DNA"/>
</dbReference>
<reference evidence="2 3" key="1">
    <citation type="submission" date="2019-04" db="EMBL/GenBank/DDBJ databases">
        <authorList>
            <person name="Poehlein A."/>
            <person name="Bengelsdorf F.R."/>
            <person name="Duerre P."/>
            <person name="Daniel R."/>
        </authorList>
    </citation>
    <scope>NUCLEOTIDE SEQUENCE [LARGE SCALE GENOMIC DNA]</scope>
    <source>
        <strain evidence="2 3">BS-1</strain>
    </source>
</reference>
<dbReference type="RefSeq" id="WP_167875122.1">
    <property type="nucleotide sequence ID" value="NZ_JAJUFJ010000004.1"/>
</dbReference>
<keyword evidence="3" id="KW-1185">Reference proteome</keyword>
<accession>A0A4Z0YFX5</accession>
<gene>
    <name evidence="2" type="ORF">CAGA_02450</name>
</gene>
<sequence>MDADRKQRCERKEGKAYKMASTLPNMGRGDIPSDILGSYTGTSQDGQKPDQDADDL</sequence>
<evidence type="ECO:0000313" key="3">
    <source>
        <dbReference type="Proteomes" id="UP000297714"/>
    </source>
</evidence>
<organism evidence="2 3">
    <name type="scientific">Caproiciproducens galactitolivorans</name>
    <dbReference type="NCBI Taxonomy" id="642589"/>
    <lineage>
        <taxon>Bacteria</taxon>
        <taxon>Bacillati</taxon>
        <taxon>Bacillota</taxon>
        <taxon>Clostridia</taxon>
        <taxon>Eubacteriales</taxon>
        <taxon>Acutalibacteraceae</taxon>
        <taxon>Caproiciproducens</taxon>
    </lineage>
</organism>
<feature type="compositionally biased region" description="Basic and acidic residues" evidence="1">
    <location>
        <begin position="47"/>
        <end position="56"/>
    </location>
</feature>
<comment type="caution">
    <text evidence="2">The sequence shown here is derived from an EMBL/GenBank/DDBJ whole genome shotgun (WGS) entry which is preliminary data.</text>
</comment>
<feature type="region of interest" description="Disordered" evidence="1">
    <location>
        <begin position="1"/>
        <end position="56"/>
    </location>
</feature>